<keyword evidence="3" id="KW-0067">ATP-binding</keyword>
<proteinExistence type="predicted"/>
<dbReference type="GO" id="GO:0003689">
    <property type="term" value="F:DNA clamp loader activity"/>
    <property type="evidence" value="ECO:0007669"/>
    <property type="project" value="TreeGrafter"/>
</dbReference>
<dbReference type="InterPro" id="IPR027417">
    <property type="entry name" value="P-loop_NTPase"/>
</dbReference>
<organism evidence="5">
    <name type="scientific">viral metagenome</name>
    <dbReference type="NCBI Taxonomy" id="1070528"/>
    <lineage>
        <taxon>unclassified sequences</taxon>
        <taxon>metagenomes</taxon>
        <taxon>organismal metagenomes</taxon>
    </lineage>
</organism>
<dbReference type="SUPFAM" id="SSF52540">
    <property type="entry name" value="P-loop containing nucleoside triphosphate hydrolases"/>
    <property type="match status" value="1"/>
</dbReference>
<dbReference type="GO" id="GO:0006281">
    <property type="term" value="P:DNA repair"/>
    <property type="evidence" value="ECO:0007669"/>
    <property type="project" value="TreeGrafter"/>
</dbReference>
<dbReference type="EMBL" id="MN740536">
    <property type="protein sequence ID" value="QHU32219.1"/>
    <property type="molecule type" value="Genomic_DNA"/>
</dbReference>
<dbReference type="Gene3D" id="3.40.50.300">
    <property type="entry name" value="P-loop containing nucleotide triphosphate hydrolases"/>
    <property type="match status" value="1"/>
</dbReference>
<feature type="domain" description="AAA+ ATPase" evidence="4">
    <location>
        <begin position="30"/>
        <end position="160"/>
    </location>
</feature>
<accession>A0A6C0LNA6</accession>
<protein>
    <recommendedName>
        <fullName evidence="4">AAA+ ATPase domain-containing protein</fullName>
    </recommendedName>
</protein>
<dbReference type="GO" id="GO:0005524">
    <property type="term" value="F:ATP binding"/>
    <property type="evidence" value="ECO:0007669"/>
    <property type="project" value="UniProtKB-KW"/>
</dbReference>
<reference evidence="5" key="1">
    <citation type="journal article" date="2020" name="Nature">
        <title>Giant virus diversity and host interactions through global metagenomics.</title>
        <authorList>
            <person name="Schulz F."/>
            <person name="Roux S."/>
            <person name="Paez-Espino D."/>
            <person name="Jungbluth S."/>
            <person name="Walsh D.A."/>
            <person name="Denef V.J."/>
            <person name="McMahon K.D."/>
            <person name="Konstantinidis K.T."/>
            <person name="Eloe-Fadrosh E.A."/>
            <person name="Kyrpides N.C."/>
            <person name="Woyke T."/>
        </authorList>
    </citation>
    <scope>NUCLEOTIDE SEQUENCE</scope>
    <source>
        <strain evidence="5">GVMAG-M-3300027963-9</strain>
    </source>
</reference>
<keyword evidence="1" id="KW-0235">DNA replication</keyword>
<sequence>MSTETKAIKINTELFGMESITKQLESCIENPPHIFLVGFPGTGKSTIARDFLTAYFTHHNVSKKEQKEYWVEISSHQDRGIHTFRQILNDHVRWTAPRKGVYRWILIDDCDTLPAISQQALRRPMETFDHITRFLFISQNQEALISPLQSRCHIILVDLTTSYDTFVEILRREGFPDGSYTSEAYNELSTISMCSIMKFQSIVRMLFALKKVEGWAILDADYIRKSFDPHIWTQMRDLFTMLTNCKWDEAQKQMYKIWELGYSFEDILFELEHSVVIMNIIDHRAWYNIQQFLIQSWIYHSQSRSSILDLMAACDEVKPWSVRPLQ</sequence>
<dbReference type="PANTHER" id="PTHR11669:SF20">
    <property type="entry name" value="REPLICATION FACTOR C SUBUNIT 4"/>
    <property type="match status" value="1"/>
</dbReference>
<keyword evidence="2" id="KW-0547">Nucleotide-binding</keyword>
<dbReference type="GO" id="GO:0006261">
    <property type="term" value="P:DNA-templated DNA replication"/>
    <property type="evidence" value="ECO:0007669"/>
    <property type="project" value="TreeGrafter"/>
</dbReference>
<dbReference type="AlphaFoldDB" id="A0A6C0LNA6"/>
<dbReference type="SUPFAM" id="SSF48019">
    <property type="entry name" value="post-AAA+ oligomerization domain-like"/>
    <property type="match status" value="1"/>
</dbReference>
<dbReference type="InterPro" id="IPR050238">
    <property type="entry name" value="DNA_Rep/Repair_Clamp_Loader"/>
</dbReference>
<dbReference type="InterPro" id="IPR008921">
    <property type="entry name" value="DNA_pol3_clamp-load_cplx_C"/>
</dbReference>
<dbReference type="GO" id="GO:0005663">
    <property type="term" value="C:DNA replication factor C complex"/>
    <property type="evidence" value="ECO:0007669"/>
    <property type="project" value="TreeGrafter"/>
</dbReference>
<dbReference type="PANTHER" id="PTHR11669">
    <property type="entry name" value="REPLICATION FACTOR C / DNA POLYMERASE III GAMMA-TAU SUBUNIT"/>
    <property type="match status" value="1"/>
</dbReference>
<dbReference type="CDD" id="cd00009">
    <property type="entry name" value="AAA"/>
    <property type="match status" value="1"/>
</dbReference>
<dbReference type="GO" id="GO:0003677">
    <property type="term" value="F:DNA binding"/>
    <property type="evidence" value="ECO:0007669"/>
    <property type="project" value="InterPro"/>
</dbReference>
<evidence type="ECO:0000256" key="3">
    <source>
        <dbReference type="ARBA" id="ARBA00022840"/>
    </source>
</evidence>
<dbReference type="InterPro" id="IPR003593">
    <property type="entry name" value="AAA+_ATPase"/>
</dbReference>
<evidence type="ECO:0000259" key="4">
    <source>
        <dbReference type="SMART" id="SM00382"/>
    </source>
</evidence>
<dbReference type="SMART" id="SM00382">
    <property type="entry name" value="AAA"/>
    <property type="match status" value="1"/>
</dbReference>
<evidence type="ECO:0000256" key="2">
    <source>
        <dbReference type="ARBA" id="ARBA00022741"/>
    </source>
</evidence>
<evidence type="ECO:0000313" key="5">
    <source>
        <dbReference type="EMBL" id="QHU32219.1"/>
    </source>
</evidence>
<evidence type="ECO:0000256" key="1">
    <source>
        <dbReference type="ARBA" id="ARBA00022705"/>
    </source>
</evidence>
<name>A0A6C0LNA6_9ZZZZ</name>